<protein>
    <recommendedName>
        <fullName evidence="6">Beta-agarase</fullName>
    </recommendedName>
</protein>
<dbReference type="CDD" id="cd21510">
    <property type="entry name" value="agarase_cat"/>
    <property type="match status" value="1"/>
</dbReference>
<evidence type="ECO:0000259" key="2">
    <source>
        <dbReference type="Pfam" id="PF18040"/>
    </source>
</evidence>
<feature type="signal peptide" evidence="1">
    <location>
        <begin position="1"/>
        <end position="37"/>
    </location>
</feature>
<feature type="domain" description="Beta-porphyranase A C-terminal" evidence="2">
    <location>
        <begin position="526"/>
        <end position="620"/>
    </location>
</feature>
<evidence type="ECO:0000259" key="3">
    <source>
        <dbReference type="Pfam" id="PF18206"/>
    </source>
</evidence>
<dbReference type="SUPFAM" id="SSF51445">
    <property type="entry name" value="(Trans)glycosidases"/>
    <property type="match status" value="1"/>
</dbReference>
<proteinExistence type="predicted"/>
<evidence type="ECO:0000256" key="1">
    <source>
        <dbReference type="SAM" id="SignalP"/>
    </source>
</evidence>
<dbReference type="InterPro" id="IPR013780">
    <property type="entry name" value="Glyco_hydro_b"/>
</dbReference>
<dbReference type="STRING" id="915059.NH26_24250"/>
<accession>A0A1S1YUH7</accession>
<evidence type="ECO:0008006" key="6">
    <source>
        <dbReference type="Google" id="ProtNLM"/>
    </source>
</evidence>
<evidence type="ECO:0000313" key="4">
    <source>
        <dbReference type="EMBL" id="OHX64679.1"/>
    </source>
</evidence>
<sequence>MGWEYFFISRTNEMNLNLLKCVSTALLVLTLFSSNFAQNKVTVDPTTQRFLGNKTTRFDRDKYLQAHVWFGDKNDPEFESFKKQYNINSEYQGSRRFWGPMNMTKKGNIPKVKNKYNGEREVKPYTVVTGRATDLFYDRKVDYTEVDITSYTKKVAAYVASSFQKEWEEMPGIYEPYNEPFVHASDLYPGKRNREKTDIAIQKISSSLSELGKAIHAVPELKEMKVAGYASAWPEFEHNNFEVWDQRFKQFIDIAGSDMDIFSVHLYDGKGLNNSGGRRSGSNAEAILDMIEAYSFIKLGEIKPIAITEYGRLVDDQPNWKPKSGLSNYHPIENAQAVRSQIHLSMQFMERGDNIVTTTPFSTGKEDPTKKYSKAGLWTKNDKDEWELTSRKYFFETWKTVKGKRVNIASENVDIQVQAFVNGKQLYVILNNLSEETQSIPLAIEGDQDFKNIMVKRIKTYVNKMPKMVKKTLKSAPSSMDIEYGETIVLTYNYNHKIETPQKEYRTKYYASEYLKPIKSNKKNSFEFASVTAGTKGNVTLRLGIGRDKGKSLQPIVLLNGQQVKLPNDSVRGYDQHNRKKFFGVLEIPVPHSLIKNGKNEVSVTFQDEGGHISSMILQVISDKKPSNKKVN</sequence>
<keyword evidence="5" id="KW-1185">Reference proteome</keyword>
<evidence type="ECO:0000313" key="5">
    <source>
        <dbReference type="Proteomes" id="UP000179797"/>
    </source>
</evidence>
<gene>
    <name evidence="4" type="ORF">NH26_24250</name>
</gene>
<dbReference type="InterPro" id="IPR017853">
    <property type="entry name" value="GH"/>
</dbReference>
<dbReference type="Pfam" id="PF18040">
    <property type="entry name" value="BPA_C"/>
    <property type="match status" value="1"/>
</dbReference>
<dbReference type="Gene3D" id="2.60.40.1180">
    <property type="entry name" value="Golgi alpha-mannosidase II"/>
    <property type="match status" value="1"/>
</dbReference>
<dbReference type="Gene3D" id="3.20.20.80">
    <property type="entry name" value="Glycosidases"/>
    <property type="match status" value="1"/>
</dbReference>
<comment type="caution">
    <text evidence="4">The sequence shown here is derived from an EMBL/GenBank/DDBJ whole genome shotgun (WGS) entry which is preliminary data.</text>
</comment>
<dbReference type="Gene3D" id="2.60.120.1200">
    <property type="match status" value="1"/>
</dbReference>
<reference evidence="4 5" key="1">
    <citation type="journal article" date="2012" name="Int. J. Syst. Evol. Microbiol.">
        <title>Flammeovirga pacifica sp. nov., isolated from deep-sea sediment.</title>
        <authorList>
            <person name="Xu H."/>
            <person name="Fu Y."/>
            <person name="Yang N."/>
            <person name="Ding Z."/>
            <person name="Lai Q."/>
            <person name="Zeng R."/>
        </authorList>
    </citation>
    <scope>NUCLEOTIDE SEQUENCE [LARGE SCALE GENOMIC DNA]</scope>
    <source>
        <strain evidence="5">DSM 24597 / LMG 26175 / WPAGA1</strain>
    </source>
</reference>
<organism evidence="4 5">
    <name type="scientific">Flammeovirga pacifica</name>
    <dbReference type="NCBI Taxonomy" id="915059"/>
    <lineage>
        <taxon>Bacteria</taxon>
        <taxon>Pseudomonadati</taxon>
        <taxon>Bacteroidota</taxon>
        <taxon>Cytophagia</taxon>
        <taxon>Cytophagales</taxon>
        <taxon>Flammeovirgaceae</taxon>
        <taxon>Flammeovirga</taxon>
    </lineage>
</organism>
<feature type="domain" description="Porphyranase beta-sandwich" evidence="3">
    <location>
        <begin position="414"/>
        <end position="516"/>
    </location>
</feature>
<dbReference type="Proteomes" id="UP000179797">
    <property type="component" value="Unassembled WGS sequence"/>
</dbReference>
<name>A0A1S1YUH7_FLAPC</name>
<dbReference type="AlphaFoldDB" id="A0A1S1YUH7"/>
<dbReference type="InterPro" id="IPR041224">
    <property type="entry name" value="BPA_C"/>
</dbReference>
<feature type="chain" id="PRO_5010192962" description="Beta-agarase" evidence="1">
    <location>
        <begin position="38"/>
        <end position="632"/>
    </location>
</feature>
<dbReference type="EMBL" id="JRYR02000002">
    <property type="protein sequence ID" value="OHX64679.1"/>
    <property type="molecule type" value="Genomic_DNA"/>
</dbReference>
<keyword evidence="1" id="KW-0732">Signal</keyword>
<dbReference type="Pfam" id="PF18206">
    <property type="entry name" value="Porphyrn_cat_1"/>
    <property type="match status" value="1"/>
</dbReference>
<dbReference type="InterPro" id="IPR040527">
    <property type="entry name" value="Beta-sand_Porphyrn"/>
</dbReference>